<accession>A0A371FR45</accession>
<evidence type="ECO:0000256" key="1">
    <source>
        <dbReference type="SAM" id="MobiDB-lite"/>
    </source>
</evidence>
<dbReference type="OrthoDB" id="1095202at2759"/>
<dbReference type="EMBL" id="QJKJ01008107">
    <property type="protein sequence ID" value="RDX80768.1"/>
    <property type="molecule type" value="Genomic_DNA"/>
</dbReference>
<reference evidence="2" key="1">
    <citation type="submission" date="2018-05" db="EMBL/GenBank/DDBJ databases">
        <title>Draft genome of Mucuna pruriens seed.</title>
        <authorList>
            <person name="Nnadi N.E."/>
            <person name="Vos R."/>
            <person name="Hasami M.H."/>
            <person name="Devisetty U.K."/>
            <person name="Aguiy J.C."/>
        </authorList>
    </citation>
    <scope>NUCLEOTIDE SEQUENCE [LARGE SCALE GENOMIC DNA]</scope>
    <source>
        <strain evidence="2">JCA_2017</strain>
    </source>
</reference>
<dbReference type="STRING" id="157652.A0A371FR45"/>
<protein>
    <recommendedName>
        <fullName evidence="4">G-patch domain-containing protein</fullName>
    </recommendedName>
</protein>
<evidence type="ECO:0008006" key="4">
    <source>
        <dbReference type="Google" id="ProtNLM"/>
    </source>
</evidence>
<dbReference type="PANTHER" id="PTHR33240:SF15">
    <property type="entry name" value="GAG-PRO-LIKE PROTEIN"/>
    <property type="match status" value="1"/>
</dbReference>
<comment type="caution">
    <text evidence="2">The sequence shown here is derived from an EMBL/GenBank/DDBJ whole genome shotgun (WGS) entry which is preliminary data.</text>
</comment>
<dbReference type="Proteomes" id="UP000257109">
    <property type="component" value="Unassembled WGS sequence"/>
</dbReference>
<feature type="region of interest" description="Disordered" evidence="1">
    <location>
        <begin position="354"/>
        <end position="382"/>
    </location>
</feature>
<dbReference type="PANTHER" id="PTHR33240">
    <property type="entry name" value="OS08G0508500 PROTEIN"/>
    <property type="match status" value="1"/>
</dbReference>
<dbReference type="AlphaFoldDB" id="A0A371FR45"/>
<keyword evidence="3" id="KW-1185">Reference proteome</keyword>
<evidence type="ECO:0000313" key="2">
    <source>
        <dbReference type="EMBL" id="RDX80768.1"/>
    </source>
</evidence>
<name>A0A371FR45_MUCPR</name>
<gene>
    <name evidence="2" type="ORF">CR513_38633</name>
</gene>
<feature type="non-terminal residue" evidence="2">
    <location>
        <position position="1"/>
    </location>
</feature>
<evidence type="ECO:0000313" key="3">
    <source>
        <dbReference type="Proteomes" id="UP000257109"/>
    </source>
</evidence>
<organism evidence="2 3">
    <name type="scientific">Mucuna pruriens</name>
    <name type="common">Velvet bean</name>
    <name type="synonym">Dolichos pruriens</name>
    <dbReference type="NCBI Taxonomy" id="157652"/>
    <lineage>
        <taxon>Eukaryota</taxon>
        <taxon>Viridiplantae</taxon>
        <taxon>Streptophyta</taxon>
        <taxon>Embryophyta</taxon>
        <taxon>Tracheophyta</taxon>
        <taxon>Spermatophyta</taxon>
        <taxon>Magnoliopsida</taxon>
        <taxon>eudicotyledons</taxon>
        <taxon>Gunneridae</taxon>
        <taxon>Pentapetalae</taxon>
        <taxon>rosids</taxon>
        <taxon>fabids</taxon>
        <taxon>Fabales</taxon>
        <taxon>Fabaceae</taxon>
        <taxon>Papilionoideae</taxon>
        <taxon>50 kb inversion clade</taxon>
        <taxon>NPAAA clade</taxon>
        <taxon>indigoferoid/millettioid clade</taxon>
        <taxon>Phaseoleae</taxon>
        <taxon>Mucuna</taxon>
    </lineage>
</organism>
<sequence length="453" mass="50720">MPKATMDNLYCSGATLENSPVVVTTFDGSKWEVIGKITLPIHIGPTTFDITFQVMDIQLAYSCLFGKPWIHASRAVPSSLHQKVKFIVDQQLISVMGEKELMVSTPLLVEYVEGDEEAFETSFQALEIVGTTNAEIEGGDPRPSRAMIMAAKVLISNGFQPDKGPGKELDGMIELVALQENMGRSRLGYMGTVKKERPGWKTQSTQWIHPSPYHYFTSGGIISLYQIIVIEDQLLKLVEWIDNATLMPDNANESSRKDEREGPEEEALIELKRMIERERPRIQSRVEDLEVINLGGGEETREIRRLVELSKECANIFAWSYRDMPGLDTAIVKHRLPLIPNAAIVEKDEAIGSLKNQRGGGKTVEERLPGSSRVPPMGGQHSVCPQEGWEDLNRASLKDNFPLTHINMLVDNTTQHTSIPSWMASLDTIRSEWPQRIRKIPLSSSPRESSATR</sequence>
<dbReference type="CDD" id="cd00303">
    <property type="entry name" value="retropepsin_like"/>
    <property type="match status" value="1"/>
</dbReference>
<proteinExistence type="predicted"/>